<protein>
    <submittedName>
        <fullName evidence="3">(pine wood nematode) hypothetical protein</fullName>
    </submittedName>
</protein>
<dbReference type="Proteomes" id="UP000582659">
    <property type="component" value="Unassembled WGS sequence"/>
</dbReference>
<dbReference type="AlphaFoldDB" id="A0A7I8WQW9"/>
<dbReference type="EMBL" id="CAJFDI010000002">
    <property type="protein sequence ID" value="CAD5215565.1"/>
    <property type="molecule type" value="Genomic_DNA"/>
</dbReference>
<organism evidence="3 4">
    <name type="scientific">Bursaphelenchus xylophilus</name>
    <name type="common">Pinewood nematode worm</name>
    <name type="synonym">Aphelenchoides xylophilus</name>
    <dbReference type="NCBI Taxonomy" id="6326"/>
    <lineage>
        <taxon>Eukaryota</taxon>
        <taxon>Metazoa</taxon>
        <taxon>Ecdysozoa</taxon>
        <taxon>Nematoda</taxon>
        <taxon>Chromadorea</taxon>
        <taxon>Rhabditida</taxon>
        <taxon>Tylenchina</taxon>
        <taxon>Tylenchomorpha</taxon>
        <taxon>Aphelenchoidea</taxon>
        <taxon>Aphelenchoididae</taxon>
        <taxon>Bursaphelenchus</taxon>
    </lineage>
</organism>
<evidence type="ECO:0000313" key="3">
    <source>
        <dbReference type="EMBL" id="CAD5215565.1"/>
    </source>
</evidence>
<dbReference type="Proteomes" id="UP000659654">
    <property type="component" value="Unassembled WGS sequence"/>
</dbReference>
<sequence length="235" mass="26197">MFINCDPSTSTDRFREPKSSPEPCSASCSCDFHSYSHQRSHNSSYNTSNRPLLTSATLFPRYLQTSIIFCLLISTTVSRSAVSAKCYFFGPGTTIPGSDYRREYGITRKECAESCKQDICCMGFEFVEGQCTLKSKSLNGTIAAMPNAYFGLCLDFDDGERDRFYDHELGGKLLSSKADVSKETCMEFCGYQEEAIIFSWKTHDELNPEGMGHCECLSVLHSVRLSFGSTSGFLV</sequence>
<keyword evidence="4" id="KW-1185">Reference proteome</keyword>
<name>A0A7I8WQW9_BURXY</name>
<feature type="compositionally biased region" description="Polar residues" evidence="1">
    <location>
        <begin position="1"/>
        <end position="11"/>
    </location>
</feature>
<evidence type="ECO:0000256" key="1">
    <source>
        <dbReference type="SAM" id="MobiDB-lite"/>
    </source>
</evidence>
<evidence type="ECO:0000259" key="2">
    <source>
        <dbReference type="PROSITE" id="PS50948"/>
    </source>
</evidence>
<dbReference type="PROSITE" id="PS50948">
    <property type="entry name" value="PAN"/>
    <property type="match status" value="1"/>
</dbReference>
<dbReference type="Gene3D" id="3.50.4.10">
    <property type="entry name" value="Hepatocyte Growth Factor"/>
    <property type="match status" value="1"/>
</dbReference>
<proteinExistence type="predicted"/>
<evidence type="ECO:0000313" key="4">
    <source>
        <dbReference type="Proteomes" id="UP000659654"/>
    </source>
</evidence>
<dbReference type="OrthoDB" id="5782698at2759"/>
<feature type="domain" description="Apple" evidence="2">
    <location>
        <begin position="86"/>
        <end position="153"/>
    </location>
</feature>
<gene>
    <name evidence="3" type="ORF">BXYJ_LOCUS4093</name>
</gene>
<accession>A0A7I8WQW9</accession>
<reference evidence="3" key="1">
    <citation type="submission" date="2020-09" db="EMBL/GenBank/DDBJ databases">
        <authorList>
            <person name="Kikuchi T."/>
        </authorList>
    </citation>
    <scope>NUCLEOTIDE SEQUENCE</scope>
    <source>
        <strain evidence="3">Ka4C1</strain>
    </source>
</reference>
<feature type="region of interest" description="Disordered" evidence="1">
    <location>
        <begin position="1"/>
        <end position="20"/>
    </location>
</feature>
<comment type="caution">
    <text evidence="3">The sequence shown here is derived from an EMBL/GenBank/DDBJ whole genome shotgun (WGS) entry which is preliminary data.</text>
</comment>
<dbReference type="EMBL" id="CAJFCV020000002">
    <property type="protein sequence ID" value="CAG9097497.1"/>
    <property type="molecule type" value="Genomic_DNA"/>
</dbReference>
<dbReference type="InterPro" id="IPR003609">
    <property type="entry name" value="Pan_app"/>
</dbReference>